<dbReference type="Proteomes" id="UP001056012">
    <property type="component" value="Chromosome 2"/>
</dbReference>
<dbReference type="PANTHER" id="PTHR24359:SF1">
    <property type="entry name" value="INHIBITOR OF NUCLEAR FACTOR KAPPA-B KINASE EPSILON SUBUNIT HOMOLOG 1-RELATED"/>
    <property type="match status" value="1"/>
</dbReference>
<feature type="region of interest" description="Disordered" evidence="1">
    <location>
        <begin position="1"/>
        <end position="25"/>
    </location>
</feature>
<organism evidence="3 4">
    <name type="scientific">Curvularia clavata</name>
    <dbReference type="NCBI Taxonomy" id="95742"/>
    <lineage>
        <taxon>Eukaryota</taxon>
        <taxon>Fungi</taxon>
        <taxon>Dikarya</taxon>
        <taxon>Ascomycota</taxon>
        <taxon>Pezizomycotina</taxon>
        <taxon>Dothideomycetes</taxon>
        <taxon>Pleosporomycetidae</taxon>
        <taxon>Pleosporales</taxon>
        <taxon>Pleosporineae</taxon>
        <taxon>Pleosporaceae</taxon>
        <taxon>Curvularia</taxon>
    </lineage>
</organism>
<dbReference type="VEuPathDB" id="FungiDB:yc1106_03132"/>
<feature type="compositionally biased region" description="Basic and acidic residues" evidence="1">
    <location>
        <begin position="1"/>
        <end position="18"/>
    </location>
</feature>
<feature type="region of interest" description="Disordered" evidence="1">
    <location>
        <begin position="1158"/>
        <end position="1180"/>
    </location>
</feature>
<dbReference type="SUPFAM" id="SSF56112">
    <property type="entry name" value="Protein kinase-like (PK-like)"/>
    <property type="match status" value="1"/>
</dbReference>
<feature type="compositionally biased region" description="Low complexity" evidence="1">
    <location>
        <begin position="1722"/>
        <end position="1736"/>
    </location>
</feature>
<keyword evidence="4" id="KW-1185">Reference proteome</keyword>
<feature type="domain" description="Protein kinase" evidence="2">
    <location>
        <begin position="712"/>
        <end position="1056"/>
    </location>
</feature>
<dbReference type="Pfam" id="PF26616">
    <property type="entry name" value="CorA-like"/>
    <property type="match status" value="1"/>
</dbReference>
<evidence type="ECO:0000313" key="4">
    <source>
        <dbReference type="Proteomes" id="UP001056012"/>
    </source>
</evidence>
<feature type="compositionally biased region" description="Polar residues" evidence="1">
    <location>
        <begin position="1279"/>
        <end position="1297"/>
    </location>
</feature>
<feature type="compositionally biased region" description="Polar residues" evidence="1">
    <location>
        <begin position="1326"/>
        <end position="1341"/>
    </location>
</feature>
<accession>A0A9Q8Z8P8</accession>
<feature type="compositionally biased region" description="Polar residues" evidence="1">
    <location>
        <begin position="1225"/>
        <end position="1236"/>
    </location>
</feature>
<feature type="compositionally biased region" description="Polar residues" evidence="1">
    <location>
        <begin position="1162"/>
        <end position="1180"/>
    </location>
</feature>
<reference evidence="3" key="1">
    <citation type="submission" date="2021-12" db="EMBL/GenBank/DDBJ databases">
        <title>Curvularia clavata genome.</title>
        <authorList>
            <person name="Cao Y."/>
        </authorList>
    </citation>
    <scope>NUCLEOTIDE SEQUENCE</scope>
    <source>
        <strain evidence="3">Yc1106</strain>
    </source>
</reference>
<protein>
    <recommendedName>
        <fullName evidence="2">Protein kinase domain-containing protein</fullName>
    </recommendedName>
</protein>
<evidence type="ECO:0000259" key="2">
    <source>
        <dbReference type="PROSITE" id="PS50011"/>
    </source>
</evidence>
<feature type="region of interest" description="Disordered" evidence="1">
    <location>
        <begin position="1712"/>
        <end position="1773"/>
    </location>
</feature>
<proteinExistence type="predicted"/>
<gene>
    <name evidence="3" type="ORF">yc1106_03132</name>
</gene>
<dbReference type="Pfam" id="PF00069">
    <property type="entry name" value="Pkinase"/>
    <property type="match status" value="1"/>
</dbReference>
<dbReference type="InterPro" id="IPR011009">
    <property type="entry name" value="Kinase-like_dom_sf"/>
</dbReference>
<feature type="region of interest" description="Disordered" evidence="1">
    <location>
        <begin position="1225"/>
        <end position="1378"/>
    </location>
</feature>
<dbReference type="InterPro" id="IPR000719">
    <property type="entry name" value="Prot_kinase_dom"/>
</dbReference>
<evidence type="ECO:0000256" key="1">
    <source>
        <dbReference type="SAM" id="MobiDB-lite"/>
    </source>
</evidence>
<dbReference type="Gene3D" id="1.10.510.10">
    <property type="entry name" value="Transferase(Phosphotransferase) domain 1"/>
    <property type="match status" value="1"/>
</dbReference>
<dbReference type="GO" id="GO:0005524">
    <property type="term" value="F:ATP binding"/>
    <property type="evidence" value="ECO:0007669"/>
    <property type="project" value="InterPro"/>
</dbReference>
<evidence type="ECO:0000313" key="3">
    <source>
        <dbReference type="EMBL" id="USP75858.1"/>
    </source>
</evidence>
<dbReference type="PROSITE" id="PS50011">
    <property type="entry name" value="PROTEIN_KINASE_DOM"/>
    <property type="match status" value="1"/>
</dbReference>
<dbReference type="EMBL" id="CP089275">
    <property type="protein sequence ID" value="USP75858.1"/>
    <property type="molecule type" value="Genomic_DNA"/>
</dbReference>
<name>A0A9Q8Z8P8_CURCL</name>
<sequence>MPPHPRVADPEMKRDMQAQRRPTLPSAKVNRRVQDTYTAYDDFPWEKIEEYLKSKWPNWDFKAEEFNGNWLFEVPEKLTEASPVHFELQKSYLDHANYPENLIPSGIATYNSKLLSYKRRLDDAESDLCLDPNKDNVERDFEIPMIDLGISDGKGRDKRNIHTPAILTEWLGVTTAKDAGDPTAQPLMTRKKDPKCRFIYLYGQHSRDQLKITRKSLCQILSYHQVMPVYLDFMLVFGGQTDARDPRFSGFRKQIRLKDPSKGHAAPELGRSGKLFQICYNLKGVQFKKQSDENIKLDEWSIRDAAIYHQFDVECGTTLWIVTKGGTDILDRFKELIGPAGRQEDREYHDATTCFRATLVTHLLYCHWSTEDWRWYIVWLESVIEQESGMAVNGLRGAGYAHKIYQPWDIQDLQHWQDQTNATVMVLESNAKIVRTLRNFYENLVARDDFPNTLRKASEDHIYAFFSQLDEIIGDFDMQITRAKLLAKIISDRKELVLQHLQSQASERTEQLNKNLEREAILMRIVTLVTLLYLPATFVSTFFSTDVVKYQDQNQSATGDEKASFSSLALKRWLQVTIPLTFLTLFGAWLTYRVCQSTMGQWKLFESLKRIVPGLASPRAVSLTSRTAQGDAATKTWKYAIGRLYGTMHDKYLMRGGNHQVLREILLKKVRREDVDTIVRDFDRDKWAYCPMELTLGMTFNAHGTKVIPPFCLKIRLPDKGGTASIYWVAVQKDLISDDALARTLRDSLYHDEDFGECYQMILKSYAGDKESVFDLEKQAFTGLNSKKDVPILQYLGSYTHDYGEGGHMGKTYNILLEYGENDLYQAWADETNVPPVRAQEILRTWNSLFEIAKAIRHVHHLEVPRGGGSEPRRFHGWHADIKPDNILSIRGQLKLSDFGFSSFAPVIKGNARSVPTELIRGFTDTYGAPEVFRMKKADGTLSGVTQAIDIWSFGCVLSVAATWIVLGFQGIRQYEQLRQLATSNCQSGRKHDRFHDGTKALEEIRQWHDYLRGHLRPSDTTTEQVLTLIENHLLQEQPSKRPDSEELCTRLQKLFKGAQRDIQDLPHHSRETDAAVLMALSKIEERAHSQRSLEAKTNPALLPQPIMPTGASQVNPRKWASMQFQKDNMINCKPLGQTPYRKEILRQELGENTLGLRGNGESANQESHNGDFTQSPTHSTSIRGFQILSPQSTPVKTQFRGTHQQEHDGQYHAVQNEIGEQIATPKTPTLQQRHNISQDEDQSVRMTSSNSYRTPYSRKPGDAMESKPDVTFKGLPPGSSQITSNARLPQITTQLIPLSPPYTPRTHITPPEQSSIEPQARSDDNSQGSIPELASPSSKDSFYGGKQVYDTASRAELHPDVSPTSNPTSLFRPFNSSKERENIQANYSGTHVQLEQAAEIQGSATSHDSRHMEQGLPPLVLDLPYSICQKRKKLDQEKPGKIGRLRNMVTGREDRRPDPNLRDMSNDCRELVRALEASSIPVANKWKVFIIDNGWTMFEHWPIVTFVVETLAMNAAGIDKSGIDLRFTVDGNSHNKDDIVGDTGRKLLRKHLKEAWPERRQKDDVTTDMVAVFQRVYQEWKNKDKPATTLYVFTDGKWAKENSTTLNESILKFAKQDRRVTGKRHFSIQLIRFGDDETDKKQLQWLDDNLWSSLDLRDIIDHCSWRASVDKIFKGSIEPSHDEKNNEELPILYNYKELVEKFNAFNMGEETQEHGNQDTGLLYPSSPSMLYRSSSQHSGRSFTSAPRKRDTAPPETPKSYSKRFSRSSLFPS</sequence>
<dbReference type="PANTHER" id="PTHR24359">
    <property type="entry name" value="SERINE/THREONINE-PROTEIN KINASE SBK1"/>
    <property type="match status" value="1"/>
</dbReference>
<dbReference type="OrthoDB" id="5396681at2759"/>
<feature type="compositionally biased region" description="Polar residues" evidence="1">
    <location>
        <begin position="1245"/>
        <end position="1255"/>
    </location>
</feature>
<dbReference type="GO" id="GO:0004674">
    <property type="term" value="F:protein serine/threonine kinase activity"/>
    <property type="evidence" value="ECO:0007669"/>
    <property type="project" value="TreeGrafter"/>
</dbReference>
<dbReference type="SMART" id="SM00220">
    <property type="entry name" value="S_TKc"/>
    <property type="match status" value="1"/>
</dbReference>
<feature type="compositionally biased region" description="Basic and acidic residues" evidence="1">
    <location>
        <begin position="1260"/>
        <end position="1271"/>
    </location>
</feature>
<dbReference type="InterPro" id="IPR058257">
    <property type="entry name" value="CorA-like_dom"/>
</dbReference>